<organism evidence="1 2">
    <name type="scientific">Staphylotrichum longicolle</name>
    <dbReference type="NCBI Taxonomy" id="669026"/>
    <lineage>
        <taxon>Eukaryota</taxon>
        <taxon>Fungi</taxon>
        <taxon>Dikarya</taxon>
        <taxon>Ascomycota</taxon>
        <taxon>Pezizomycotina</taxon>
        <taxon>Sordariomycetes</taxon>
        <taxon>Sordariomycetidae</taxon>
        <taxon>Sordariales</taxon>
        <taxon>Chaetomiaceae</taxon>
        <taxon>Staphylotrichum</taxon>
    </lineage>
</organism>
<dbReference type="Proteomes" id="UP001197093">
    <property type="component" value="Unassembled WGS sequence"/>
</dbReference>
<proteinExistence type="predicted"/>
<sequence length="262" mass="30049">MPKLTKFPRFAKLPQDIQDDIRRKSVPGKGINFVMLKKPHYERGPPATLVHCRVDRDGLWGLLSTRHRLQQTAAVCSEVYNAVMRDLRNWYGNPIEPDPLMVIVPQPGAVMLDIPGQYQYPVGNNGQYWPVVPTSYAVAFLWRPLVNGRQELQNLWSRHFPAGLRTIYLLDMKGARRMDMSHFEALNFQAGPWYGGEFAFVDLRPNLVEDLSLYLSRYSDEEVIAMSQEINTLKANISWERELGTPPLPPIDVRILIPVHIS</sequence>
<keyword evidence="2" id="KW-1185">Reference proteome</keyword>
<evidence type="ECO:0000313" key="1">
    <source>
        <dbReference type="EMBL" id="KAG7284475.1"/>
    </source>
</evidence>
<comment type="caution">
    <text evidence="1">The sequence shown here is derived from an EMBL/GenBank/DDBJ whole genome shotgun (WGS) entry which is preliminary data.</text>
</comment>
<reference evidence="1" key="1">
    <citation type="submission" date="2023-02" db="EMBL/GenBank/DDBJ databases">
        <authorList>
            <person name="Palmer J.M."/>
        </authorList>
    </citation>
    <scope>NUCLEOTIDE SEQUENCE</scope>
    <source>
        <strain evidence="1">FW57</strain>
    </source>
</reference>
<name>A0AAD4HVM5_9PEZI</name>
<protein>
    <submittedName>
        <fullName evidence="1">Uncharacterized protein</fullName>
    </submittedName>
</protein>
<dbReference type="AlphaFoldDB" id="A0AAD4HVM5"/>
<evidence type="ECO:0000313" key="2">
    <source>
        <dbReference type="Proteomes" id="UP001197093"/>
    </source>
</evidence>
<dbReference type="EMBL" id="JAHCVI010000006">
    <property type="protein sequence ID" value="KAG7284475.1"/>
    <property type="molecule type" value="Genomic_DNA"/>
</dbReference>
<accession>A0AAD4HVM5</accession>
<gene>
    <name evidence="1" type="ORF">NEMBOFW57_010850</name>
</gene>